<protein>
    <submittedName>
        <fullName evidence="5">Uncharacterized protein</fullName>
    </submittedName>
</protein>
<dbReference type="AlphaFoldDB" id="A0ABD3RIL8"/>
<dbReference type="SMART" id="SM00225">
    <property type="entry name" value="BTB"/>
    <property type="match status" value="1"/>
</dbReference>
<reference evidence="5 6" key="1">
    <citation type="submission" date="2024-12" db="EMBL/GenBank/DDBJ databases">
        <title>The unique morphological basis and parallel evolutionary history of personate flowers in Penstemon.</title>
        <authorList>
            <person name="Depatie T.H."/>
            <person name="Wessinger C.A."/>
        </authorList>
    </citation>
    <scope>NUCLEOTIDE SEQUENCE [LARGE SCALE GENOMIC DNA]</scope>
    <source>
        <strain evidence="5">WTNN_2</strain>
        <tissue evidence="5">Leaf</tissue>
    </source>
</reference>
<dbReference type="Proteomes" id="UP001634393">
    <property type="component" value="Unassembled WGS sequence"/>
</dbReference>
<dbReference type="Pfam" id="PF00651">
    <property type="entry name" value="BTB"/>
    <property type="match status" value="1"/>
</dbReference>
<organism evidence="5 6">
    <name type="scientific">Penstemon smallii</name>
    <dbReference type="NCBI Taxonomy" id="265156"/>
    <lineage>
        <taxon>Eukaryota</taxon>
        <taxon>Viridiplantae</taxon>
        <taxon>Streptophyta</taxon>
        <taxon>Embryophyta</taxon>
        <taxon>Tracheophyta</taxon>
        <taxon>Spermatophyta</taxon>
        <taxon>Magnoliopsida</taxon>
        <taxon>eudicotyledons</taxon>
        <taxon>Gunneridae</taxon>
        <taxon>Pentapetalae</taxon>
        <taxon>asterids</taxon>
        <taxon>lamiids</taxon>
        <taxon>Lamiales</taxon>
        <taxon>Plantaginaceae</taxon>
        <taxon>Cheloneae</taxon>
        <taxon>Penstemon</taxon>
    </lineage>
</organism>
<dbReference type="Gene3D" id="2.60.210.10">
    <property type="entry name" value="Apoptosis, Tumor Necrosis Factor Receptor Associated Protein 2, Chain A"/>
    <property type="match status" value="1"/>
</dbReference>
<dbReference type="InterPro" id="IPR002083">
    <property type="entry name" value="MATH/TRAF_dom"/>
</dbReference>
<dbReference type="Pfam" id="PF24570">
    <property type="entry name" value="BACK_BPM_SPOP"/>
    <property type="match status" value="1"/>
</dbReference>
<dbReference type="SUPFAM" id="SSF49599">
    <property type="entry name" value="TRAF domain-like"/>
    <property type="match status" value="1"/>
</dbReference>
<keyword evidence="6" id="KW-1185">Reference proteome</keyword>
<dbReference type="CDD" id="cd18280">
    <property type="entry name" value="BTB_POZ_BPM_plant"/>
    <property type="match status" value="1"/>
</dbReference>
<evidence type="ECO:0000313" key="6">
    <source>
        <dbReference type="Proteomes" id="UP001634393"/>
    </source>
</evidence>
<dbReference type="InterPro" id="IPR056423">
    <property type="entry name" value="BACK_BPM_SPOP"/>
</dbReference>
<evidence type="ECO:0000256" key="2">
    <source>
        <dbReference type="ARBA" id="ARBA00010846"/>
    </source>
</evidence>
<gene>
    <name evidence="5" type="ORF">ACJIZ3_013991</name>
</gene>
<dbReference type="Pfam" id="PF22486">
    <property type="entry name" value="MATH_2"/>
    <property type="match status" value="1"/>
</dbReference>
<dbReference type="EMBL" id="JBJXBP010000008">
    <property type="protein sequence ID" value="KAL3812723.1"/>
    <property type="molecule type" value="Genomic_DNA"/>
</dbReference>
<dbReference type="PROSITE" id="PS50097">
    <property type="entry name" value="BTB"/>
    <property type="match status" value="1"/>
</dbReference>
<dbReference type="SUPFAM" id="SSF54695">
    <property type="entry name" value="POZ domain"/>
    <property type="match status" value="1"/>
</dbReference>
<feature type="domain" description="MATH" evidence="4">
    <location>
        <begin position="26"/>
        <end position="168"/>
    </location>
</feature>
<evidence type="ECO:0000313" key="5">
    <source>
        <dbReference type="EMBL" id="KAL3812723.1"/>
    </source>
</evidence>
<sequence>MANFMFIQDPETPNLTASTSKNVIKKGSHNFQIQGFSFTKGLGVGKYISSDTFLVGGHLWEIRFYPDGKRNDVSGDTYVSLFITLVSKCNEDVRAWFEYVLLDQNGDKWYKSNTACLQKMEKDTRCMFGPYTLHDSTRTIGFNPFYKRVNLEASQFIKDDCLTIQCTVGVVKTSLDVHKTFVQPLPLNLPDLGKSYVHLLGRREGSDVSFEVEGETFYAHKTILSIRSPVFKTQFSGPLKEENTCCIKIEKMHASIFKALLHFIYWDLVPDLDAKWLDIKMTQQLLAAADQYGIERLRSLCEAKLCENIAIDIVASSLALAEQHGCFQLKSTCLEFIRLPQNLEAVRQTDGFKDLKKSCPTVINELPESLVRVDPKRSSNKFGCCCFSSALRSCLQ</sequence>
<feature type="domain" description="BTB" evidence="3">
    <location>
        <begin position="206"/>
        <end position="265"/>
    </location>
</feature>
<dbReference type="PANTHER" id="PTHR26379:SF454">
    <property type="entry name" value="BTB_POZ AND MATH DOMAIN-CONTAINING PROTEIN 2-LIKE"/>
    <property type="match status" value="1"/>
</dbReference>
<dbReference type="InterPro" id="IPR045005">
    <property type="entry name" value="BPM1-6"/>
</dbReference>
<proteinExistence type="inferred from homology"/>
<comment type="similarity">
    <text evidence="2">Belongs to the Tdpoz family.</text>
</comment>
<dbReference type="Gene3D" id="3.30.710.10">
    <property type="entry name" value="Potassium Channel Kv1.1, Chain A"/>
    <property type="match status" value="1"/>
</dbReference>
<dbReference type="CDD" id="cd00121">
    <property type="entry name" value="MATH"/>
    <property type="match status" value="1"/>
</dbReference>
<dbReference type="InterPro" id="IPR011333">
    <property type="entry name" value="SKP1/BTB/POZ_sf"/>
</dbReference>
<name>A0ABD3RIL8_9LAMI</name>
<accession>A0ABD3RIL8</accession>
<comment type="pathway">
    <text evidence="1">Protein modification; protein ubiquitination.</text>
</comment>
<evidence type="ECO:0000259" key="4">
    <source>
        <dbReference type="PROSITE" id="PS50144"/>
    </source>
</evidence>
<dbReference type="PANTHER" id="PTHR26379">
    <property type="entry name" value="BTB/POZ AND MATH DOMAIN-CONTAINING PROTEIN 1"/>
    <property type="match status" value="1"/>
</dbReference>
<dbReference type="PROSITE" id="PS50144">
    <property type="entry name" value="MATH"/>
    <property type="match status" value="1"/>
</dbReference>
<dbReference type="InterPro" id="IPR008974">
    <property type="entry name" value="TRAF-like"/>
</dbReference>
<dbReference type="Gene3D" id="1.25.40.420">
    <property type="match status" value="1"/>
</dbReference>
<evidence type="ECO:0000259" key="3">
    <source>
        <dbReference type="PROSITE" id="PS50097"/>
    </source>
</evidence>
<dbReference type="InterPro" id="IPR000210">
    <property type="entry name" value="BTB/POZ_dom"/>
</dbReference>
<comment type="caution">
    <text evidence="5">The sequence shown here is derived from an EMBL/GenBank/DDBJ whole genome shotgun (WGS) entry which is preliminary data.</text>
</comment>
<evidence type="ECO:0000256" key="1">
    <source>
        <dbReference type="ARBA" id="ARBA00004906"/>
    </source>
</evidence>